<sequence length="138" mass="14714">MQKALHLVPRLSFQLDQDTPSFNSAAGSPLHASTVPLASFAAPSTPSTTPSSSPIEPQIIIASPQHAGHDSSSLPTEPSSPTVPTQPSFAASSDKSTLVESPSIPQPCIPVEPTQLRRGDRVRNRPKHLAHAFYERSF</sequence>
<evidence type="ECO:0000313" key="2">
    <source>
        <dbReference type="EMBL" id="CAL1394808.1"/>
    </source>
</evidence>
<feature type="region of interest" description="Disordered" evidence="1">
    <location>
        <begin position="40"/>
        <end position="124"/>
    </location>
</feature>
<accession>A0AAV2FAM8</accession>
<keyword evidence="3" id="KW-1185">Reference proteome</keyword>
<protein>
    <submittedName>
        <fullName evidence="2">Uncharacterized protein</fullName>
    </submittedName>
</protein>
<feature type="compositionally biased region" description="Low complexity" evidence="1">
    <location>
        <begin position="71"/>
        <end position="88"/>
    </location>
</feature>
<name>A0AAV2FAM8_9ROSI</name>
<dbReference type="AlphaFoldDB" id="A0AAV2FAM8"/>
<reference evidence="2 3" key="1">
    <citation type="submission" date="2024-04" db="EMBL/GenBank/DDBJ databases">
        <authorList>
            <person name="Fracassetti M."/>
        </authorList>
    </citation>
    <scope>NUCLEOTIDE SEQUENCE [LARGE SCALE GENOMIC DNA]</scope>
</reference>
<feature type="compositionally biased region" description="Polar residues" evidence="1">
    <location>
        <begin position="89"/>
        <end position="100"/>
    </location>
</feature>
<dbReference type="Proteomes" id="UP001497516">
    <property type="component" value="Chromosome 6"/>
</dbReference>
<feature type="compositionally biased region" description="Low complexity" evidence="1">
    <location>
        <begin position="40"/>
        <end position="64"/>
    </location>
</feature>
<gene>
    <name evidence="2" type="ORF">LTRI10_LOCUS35286</name>
</gene>
<dbReference type="EMBL" id="OZ034819">
    <property type="protein sequence ID" value="CAL1394808.1"/>
    <property type="molecule type" value="Genomic_DNA"/>
</dbReference>
<organism evidence="2 3">
    <name type="scientific">Linum trigynum</name>
    <dbReference type="NCBI Taxonomy" id="586398"/>
    <lineage>
        <taxon>Eukaryota</taxon>
        <taxon>Viridiplantae</taxon>
        <taxon>Streptophyta</taxon>
        <taxon>Embryophyta</taxon>
        <taxon>Tracheophyta</taxon>
        <taxon>Spermatophyta</taxon>
        <taxon>Magnoliopsida</taxon>
        <taxon>eudicotyledons</taxon>
        <taxon>Gunneridae</taxon>
        <taxon>Pentapetalae</taxon>
        <taxon>rosids</taxon>
        <taxon>fabids</taxon>
        <taxon>Malpighiales</taxon>
        <taxon>Linaceae</taxon>
        <taxon>Linum</taxon>
    </lineage>
</organism>
<proteinExistence type="predicted"/>
<evidence type="ECO:0000313" key="3">
    <source>
        <dbReference type="Proteomes" id="UP001497516"/>
    </source>
</evidence>
<evidence type="ECO:0000256" key="1">
    <source>
        <dbReference type="SAM" id="MobiDB-lite"/>
    </source>
</evidence>